<feature type="transmembrane region" description="Helical" evidence="8">
    <location>
        <begin position="124"/>
        <end position="147"/>
    </location>
</feature>
<keyword evidence="11" id="KW-1185">Reference proteome</keyword>
<keyword evidence="5 8" id="KW-0812">Transmembrane</keyword>
<dbReference type="PANTHER" id="PTHR33908:SF9">
    <property type="entry name" value="BLL5595 PROTEIN"/>
    <property type="match status" value="1"/>
</dbReference>
<dbReference type="PANTHER" id="PTHR33908">
    <property type="entry name" value="MANNOSYLTRANSFERASE YKCB-RELATED"/>
    <property type="match status" value="1"/>
</dbReference>
<feature type="transmembrane region" description="Helical" evidence="8">
    <location>
        <begin position="212"/>
        <end position="235"/>
    </location>
</feature>
<organism evidence="10 11">
    <name type="scientific">Pseudovibrio axinellae</name>
    <dbReference type="NCBI Taxonomy" id="989403"/>
    <lineage>
        <taxon>Bacteria</taxon>
        <taxon>Pseudomonadati</taxon>
        <taxon>Pseudomonadota</taxon>
        <taxon>Alphaproteobacteria</taxon>
        <taxon>Hyphomicrobiales</taxon>
        <taxon>Stappiaceae</taxon>
        <taxon>Pseudovibrio</taxon>
    </lineage>
</organism>
<feature type="transmembrane region" description="Helical" evidence="8">
    <location>
        <begin position="255"/>
        <end position="279"/>
    </location>
</feature>
<name>A0A165YMV3_9HYPH</name>
<dbReference type="EMBL" id="LMCB01000017">
    <property type="protein sequence ID" value="KZL18996.1"/>
    <property type="molecule type" value="Genomic_DNA"/>
</dbReference>
<dbReference type="GO" id="GO:0009103">
    <property type="term" value="P:lipopolysaccharide biosynthetic process"/>
    <property type="evidence" value="ECO:0007669"/>
    <property type="project" value="UniProtKB-ARBA"/>
</dbReference>
<evidence type="ECO:0000256" key="2">
    <source>
        <dbReference type="ARBA" id="ARBA00022475"/>
    </source>
</evidence>
<feature type="transmembrane region" description="Helical" evidence="8">
    <location>
        <begin position="300"/>
        <end position="323"/>
    </location>
</feature>
<feature type="transmembrane region" description="Helical" evidence="8">
    <location>
        <begin position="91"/>
        <end position="112"/>
    </location>
</feature>
<sequence length="519" mass="57787">MDVNIERRGHSFQKGALSKVNIGSSWFILSILVLHVFVFTVISSIFAHNLPLDAVESLYWGKEWQLGYFKHPPMSAWMIDIVVQLFGRADWLIFASAQICVVMAILPVILIVRERFGAKAGGYTALAAFLTHFTTISAVEYNVNMGFLPFWGWMVFTFLKAEEKDKLGWWALFGILSAGGMYGKYIAGVFLITVTLWVFLKRRDLLKRPGPYLAAFLFLIALTPHLIWLVHSNFLPIEYAMGRSGSDDKSWFDHILMPLIYVVEFIYSVAPMLLALAIAAGWRRISTISLTRIKAGVNRVWADPFMFAALGPVLVITVISMVLGADIKTAWSIPLGVVFAGLIGISAAALETGSGDFKNRFMVSWAALYGTLVLVYIAIFVASPLAKNKPARMLHDGPELARLVESYWYSHETAPFEYVVGSRWPGGTVAWYSSVRPSLFEKASLKYAPWVDMSDLHQKGALYVDYKKPRAMVAGMCATDLQKMLWPAAGGKIYKKHPEVWVATLKPATGLDAVTCVGN</sequence>
<dbReference type="STRING" id="989403.SAMN05421798_101526"/>
<keyword evidence="4" id="KW-0808">Transferase</keyword>
<dbReference type="InterPro" id="IPR038731">
    <property type="entry name" value="RgtA/B/C-like"/>
</dbReference>
<evidence type="ECO:0000256" key="3">
    <source>
        <dbReference type="ARBA" id="ARBA00022676"/>
    </source>
</evidence>
<proteinExistence type="predicted"/>
<comment type="subcellular location">
    <subcellularLocation>
        <location evidence="1">Cell membrane</location>
        <topology evidence="1">Multi-pass membrane protein</topology>
    </subcellularLocation>
</comment>
<evidence type="ECO:0000256" key="8">
    <source>
        <dbReference type="SAM" id="Phobius"/>
    </source>
</evidence>
<feature type="transmembrane region" description="Helical" evidence="8">
    <location>
        <begin position="362"/>
        <end position="386"/>
    </location>
</feature>
<evidence type="ECO:0000256" key="6">
    <source>
        <dbReference type="ARBA" id="ARBA00022989"/>
    </source>
</evidence>
<dbReference type="GO" id="GO:0005886">
    <property type="term" value="C:plasma membrane"/>
    <property type="evidence" value="ECO:0007669"/>
    <property type="project" value="UniProtKB-SubCell"/>
</dbReference>
<dbReference type="AlphaFoldDB" id="A0A165YMV3"/>
<evidence type="ECO:0000256" key="4">
    <source>
        <dbReference type="ARBA" id="ARBA00022679"/>
    </source>
</evidence>
<gene>
    <name evidence="10" type="ORF">PsAD2_02515</name>
</gene>
<keyword evidence="3" id="KW-0328">Glycosyltransferase</keyword>
<comment type="caution">
    <text evidence="10">The sequence shown here is derived from an EMBL/GenBank/DDBJ whole genome shotgun (WGS) entry which is preliminary data.</text>
</comment>
<evidence type="ECO:0000313" key="10">
    <source>
        <dbReference type="EMBL" id="KZL18996.1"/>
    </source>
</evidence>
<feature type="transmembrane region" description="Helical" evidence="8">
    <location>
        <begin position="329"/>
        <end position="350"/>
    </location>
</feature>
<evidence type="ECO:0000256" key="7">
    <source>
        <dbReference type="ARBA" id="ARBA00023136"/>
    </source>
</evidence>
<dbReference type="Proteomes" id="UP000076577">
    <property type="component" value="Unassembled WGS sequence"/>
</dbReference>
<evidence type="ECO:0000256" key="5">
    <source>
        <dbReference type="ARBA" id="ARBA00022692"/>
    </source>
</evidence>
<dbReference type="InterPro" id="IPR050297">
    <property type="entry name" value="LipidA_mod_glycosyltrf_83"/>
</dbReference>
<dbReference type="GO" id="GO:0016763">
    <property type="term" value="F:pentosyltransferase activity"/>
    <property type="evidence" value="ECO:0007669"/>
    <property type="project" value="TreeGrafter"/>
</dbReference>
<keyword evidence="2" id="KW-1003">Cell membrane</keyword>
<keyword evidence="7 8" id="KW-0472">Membrane</keyword>
<evidence type="ECO:0000313" key="11">
    <source>
        <dbReference type="Proteomes" id="UP000076577"/>
    </source>
</evidence>
<feature type="transmembrane region" description="Helical" evidence="8">
    <location>
        <begin position="167"/>
        <end position="200"/>
    </location>
</feature>
<dbReference type="Pfam" id="PF13231">
    <property type="entry name" value="PMT_2"/>
    <property type="match status" value="1"/>
</dbReference>
<protein>
    <recommendedName>
        <fullName evidence="9">Glycosyltransferase RgtA/B/C/D-like domain-containing protein</fullName>
    </recommendedName>
</protein>
<evidence type="ECO:0000259" key="9">
    <source>
        <dbReference type="Pfam" id="PF13231"/>
    </source>
</evidence>
<keyword evidence="6 8" id="KW-1133">Transmembrane helix</keyword>
<reference evidence="10 11" key="1">
    <citation type="journal article" date="2016" name="Front. Microbiol.">
        <title>Comparative Genomic Analysis Reveals a Diverse Repertoire of Genes Involved in Prokaryote-Eukaryote Interactions within the Pseudovibrio Genus.</title>
        <authorList>
            <person name="Romano S."/>
            <person name="Fernandez-Guerra A."/>
            <person name="Reen F.J."/>
            <person name="Glockner F.O."/>
            <person name="Crowley S.P."/>
            <person name="O'Sullivan O."/>
            <person name="Cotter P.D."/>
            <person name="Adams C."/>
            <person name="Dobson A.D."/>
            <person name="O'Gara F."/>
        </authorList>
    </citation>
    <scope>NUCLEOTIDE SEQUENCE [LARGE SCALE GENOMIC DNA]</scope>
    <source>
        <strain evidence="10 11">Ad2</strain>
    </source>
</reference>
<feature type="transmembrane region" description="Helical" evidence="8">
    <location>
        <begin position="26"/>
        <end position="47"/>
    </location>
</feature>
<evidence type="ECO:0000256" key="1">
    <source>
        <dbReference type="ARBA" id="ARBA00004651"/>
    </source>
</evidence>
<feature type="domain" description="Glycosyltransferase RgtA/B/C/D-like" evidence="9">
    <location>
        <begin position="70"/>
        <end position="228"/>
    </location>
</feature>
<accession>A0A165YMV3</accession>
<dbReference type="PATRIC" id="fig|989403.3.peg.2678"/>